<dbReference type="Gene3D" id="3.40.50.300">
    <property type="entry name" value="P-loop containing nucleotide triphosphate hydrolases"/>
    <property type="match status" value="1"/>
</dbReference>
<protein>
    <submittedName>
        <fullName evidence="2">ABC transporter ATP-binding protein/permease</fullName>
    </submittedName>
</protein>
<evidence type="ECO:0000313" key="3">
    <source>
        <dbReference type="Proteomes" id="UP001153404"/>
    </source>
</evidence>
<dbReference type="EMBL" id="JAPDIA010000003">
    <property type="protein sequence ID" value="MDG0810199.1"/>
    <property type="molecule type" value="Genomic_DNA"/>
</dbReference>
<dbReference type="GO" id="GO:0005524">
    <property type="term" value="F:ATP binding"/>
    <property type="evidence" value="ECO:0007669"/>
    <property type="project" value="UniProtKB-KW"/>
</dbReference>
<sequence>MFEDGRELSYGQWQKIALSRAFFKDAPYIVLDEPTSAMDPIAEAQLFERFARLAAGKTTLMVSHRLGSCRFADLILVLRDGRLVEQGTHDELMSDGGEYARMYATQAKWYAKTNDPRPLEPSSQR</sequence>
<dbReference type="GO" id="GO:0016887">
    <property type="term" value="F:ATP hydrolysis activity"/>
    <property type="evidence" value="ECO:0007669"/>
    <property type="project" value="InterPro"/>
</dbReference>
<dbReference type="RefSeq" id="WP_277531896.1">
    <property type="nucleotide sequence ID" value="NZ_JAPDIA010000003.1"/>
</dbReference>
<organism evidence="2 3">
    <name type="scientific">Cohnella rhizosphaerae</name>
    <dbReference type="NCBI Taxonomy" id="1457232"/>
    <lineage>
        <taxon>Bacteria</taxon>
        <taxon>Bacillati</taxon>
        <taxon>Bacillota</taxon>
        <taxon>Bacilli</taxon>
        <taxon>Bacillales</taxon>
        <taxon>Paenibacillaceae</taxon>
        <taxon>Cohnella</taxon>
    </lineage>
</organism>
<proteinExistence type="predicted"/>
<dbReference type="SUPFAM" id="SSF52540">
    <property type="entry name" value="P-loop containing nucleoside triphosphate hydrolases"/>
    <property type="match status" value="1"/>
</dbReference>
<keyword evidence="2" id="KW-0067">ATP-binding</keyword>
<dbReference type="PANTHER" id="PTHR43394">
    <property type="entry name" value="ATP-DEPENDENT PERMEASE MDL1, MITOCHONDRIAL"/>
    <property type="match status" value="1"/>
</dbReference>
<gene>
    <name evidence="2" type="ORF">OMP40_13225</name>
</gene>
<name>A0A9X4KS88_9BACL</name>
<evidence type="ECO:0000259" key="1">
    <source>
        <dbReference type="Pfam" id="PF00005"/>
    </source>
</evidence>
<dbReference type="Pfam" id="PF00005">
    <property type="entry name" value="ABC_tran"/>
    <property type="match status" value="1"/>
</dbReference>
<feature type="domain" description="ABC transporter" evidence="1">
    <location>
        <begin position="5"/>
        <end position="36"/>
    </location>
</feature>
<comment type="caution">
    <text evidence="2">The sequence shown here is derived from an EMBL/GenBank/DDBJ whole genome shotgun (WGS) entry which is preliminary data.</text>
</comment>
<keyword evidence="3" id="KW-1185">Reference proteome</keyword>
<reference evidence="2" key="1">
    <citation type="submission" date="2022-10" db="EMBL/GenBank/DDBJ databases">
        <title>Comparative genomic analysis of Cohnella hashimotonis sp. nov., isolated from the International Space Station.</title>
        <authorList>
            <person name="Simpson A."/>
            <person name="Venkateswaran K."/>
        </authorList>
    </citation>
    <scope>NUCLEOTIDE SEQUENCE</scope>
    <source>
        <strain evidence="2">DSM 28161</strain>
    </source>
</reference>
<dbReference type="GO" id="GO:0015421">
    <property type="term" value="F:ABC-type oligopeptide transporter activity"/>
    <property type="evidence" value="ECO:0007669"/>
    <property type="project" value="TreeGrafter"/>
</dbReference>
<dbReference type="InterPro" id="IPR003439">
    <property type="entry name" value="ABC_transporter-like_ATP-bd"/>
</dbReference>
<dbReference type="AlphaFoldDB" id="A0A9X4KS88"/>
<accession>A0A9X4KS88</accession>
<dbReference type="PANTHER" id="PTHR43394:SF1">
    <property type="entry name" value="ATP-BINDING CASSETTE SUB-FAMILY B MEMBER 10, MITOCHONDRIAL"/>
    <property type="match status" value="1"/>
</dbReference>
<dbReference type="Proteomes" id="UP001153404">
    <property type="component" value="Unassembled WGS sequence"/>
</dbReference>
<keyword evidence="2" id="KW-0547">Nucleotide-binding</keyword>
<dbReference type="InterPro" id="IPR039421">
    <property type="entry name" value="Type_1_exporter"/>
</dbReference>
<dbReference type="InterPro" id="IPR027417">
    <property type="entry name" value="P-loop_NTPase"/>
</dbReference>
<evidence type="ECO:0000313" key="2">
    <source>
        <dbReference type="EMBL" id="MDG0810199.1"/>
    </source>
</evidence>